<feature type="transmembrane region" description="Helical" evidence="1">
    <location>
        <begin position="95"/>
        <end position="116"/>
    </location>
</feature>
<dbReference type="Proteomes" id="UP001198862">
    <property type="component" value="Unassembled WGS sequence"/>
</dbReference>
<keyword evidence="1" id="KW-0812">Transmembrane</keyword>
<comment type="caution">
    <text evidence="2">The sequence shown here is derived from an EMBL/GenBank/DDBJ whole genome shotgun (WGS) entry which is preliminary data.</text>
</comment>
<evidence type="ECO:0000256" key="1">
    <source>
        <dbReference type="SAM" id="Phobius"/>
    </source>
</evidence>
<dbReference type="RefSeq" id="WP_230549126.1">
    <property type="nucleotide sequence ID" value="NZ_JAJISD010000001.1"/>
</dbReference>
<name>A0ABS8KPD8_9HYPH</name>
<feature type="transmembrane region" description="Helical" evidence="1">
    <location>
        <begin position="178"/>
        <end position="200"/>
    </location>
</feature>
<proteinExistence type="predicted"/>
<accession>A0ABS8KPD8</accession>
<organism evidence="2 3">
    <name type="scientific">Reyranella aquatilis</name>
    <dbReference type="NCBI Taxonomy" id="2035356"/>
    <lineage>
        <taxon>Bacteria</taxon>
        <taxon>Pseudomonadati</taxon>
        <taxon>Pseudomonadota</taxon>
        <taxon>Alphaproteobacteria</taxon>
        <taxon>Hyphomicrobiales</taxon>
        <taxon>Reyranellaceae</taxon>
        <taxon>Reyranella</taxon>
    </lineage>
</organism>
<feature type="transmembrane region" description="Helical" evidence="1">
    <location>
        <begin position="136"/>
        <end position="158"/>
    </location>
</feature>
<evidence type="ECO:0000313" key="2">
    <source>
        <dbReference type="EMBL" id="MCC8427915.1"/>
    </source>
</evidence>
<protein>
    <submittedName>
        <fullName evidence="2">DUF898 domain-containing protein</fullName>
    </submittedName>
</protein>
<feature type="transmembrane region" description="Helical" evidence="1">
    <location>
        <begin position="67"/>
        <end position="89"/>
    </location>
</feature>
<keyword evidence="1" id="KW-0472">Membrane</keyword>
<evidence type="ECO:0000313" key="3">
    <source>
        <dbReference type="Proteomes" id="UP001198862"/>
    </source>
</evidence>
<sequence length="226" mass="25116">MTFQSEGRVPSRSSIGPLRPDFPVWGLFGRALLYVIGQMLIIPAPWTVTGFYRFLCEHVSLPDGRRLRFAGQPADIWYILIGLAALGWLHNVHHAGVSGAVTLATILLSFPVLRWFCASVRTEDGSIRLSFDGETLAFLGWNILLVVSVLTVIGWAWVLRAMMQWMCRNTSGTVGFTFNATGLAILGRVCLLLLMFVLIIPIPWAMRWYANWFASQFSVVAPNAAG</sequence>
<feature type="transmembrane region" description="Helical" evidence="1">
    <location>
        <begin position="31"/>
        <end position="55"/>
    </location>
</feature>
<gene>
    <name evidence="2" type="ORF">LJ725_02990</name>
</gene>
<keyword evidence="3" id="KW-1185">Reference proteome</keyword>
<keyword evidence="1" id="KW-1133">Transmembrane helix</keyword>
<dbReference type="EMBL" id="JAJISD010000001">
    <property type="protein sequence ID" value="MCC8427915.1"/>
    <property type="molecule type" value="Genomic_DNA"/>
</dbReference>
<reference evidence="2 3" key="1">
    <citation type="submission" date="2021-11" db="EMBL/GenBank/DDBJ databases">
        <authorList>
            <person name="Lee D.-H."/>
            <person name="Kim S.-B."/>
        </authorList>
    </citation>
    <scope>NUCLEOTIDE SEQUENCE [LARGE SCALE GENOMIC DNA]</scope>
    <source>
        <strain evidence="2 3">KCTC 52223</strain>
    </source>
</reference>